<dbReference type="RefSeq" id="WP_380941352.1">
    <property type="nucleotide sequence ID" value="NZ_JBHUFC010000006.1"/>
</dbReference>
<dbReference type="InterPro" id="IPR019734">
    <property type="entry name" value="TPR_rpt"/>
</dbReference>
<dbReference type="EMBL" id="JBHUFC010000006">
    <property type="protein sequence ID" value="MFD1788982.1"/>
    <property type="molecule type" value="Genomic_DNA"/>
</dbReference>
<keyword evidence="2" id="KW-0812">Transmembrane</keyword>
<sequence length="212" mass="22855">MGWLALFALMLLAFAAMLRLGVPRTLASFLGAALMLGAAGYALQGRPGLAGAPVRTATKAVDIDPSPNELRLDMFGRYTTSATYYTAGTAFQRMGDQRTAVNLYLGAINAQPNDAGLWTALGDAYVLHDRNTVSPPARLAFDQAIRLAPTHPGPPFFLGLAYVRAGQFREGARWWRRAYALSPEQAPYRAFIGQRLALVDMLLASPAGRDAP</sequence>
<proteinExistence type="predicted"/>
<evidence type="ECO:0000313" key="4">
    <source>
        <dbReference type="Proteomes" id="UP001597283"/>
    </source>
</evidence>
<reference evidence="4" key="1">
    <citation type="journal article" date="2019" name="Int. J. Syst. Evol. Microbiol.">
        <title>The Global Catalogue of Microorganisms (GCM) 10K type strain sequencing project: providing services to taxonomists for standard genome sequencing and annotation.</title>
        <authorList>
            <consortium name="The Broad Institute Genomics Platform"/>
            <consortium name="The Broad Institute Genome Sequencing Center for Infectious Disease"/>
            <person name="Wu L."/>
            <person name="Ma J."/>
        </authorList>
    </citation>
    <scope>NUCLEOTIDE SEQUENCE [LARGE SCALE GENOMIC DNA]</scope>
    <source>
        <strain evidence="4">Q85</strain>
    </source>
</reference>
<gene>
    <name evidence="3" type="ORF">ACFSC3_15560</name>
</gene>
<keyword evidence="2" id="KW-0472">Membrane</keyword>
<organism evidence="3 4">
    <name type="scientific">Sphingomonas floccifaciens</name>
    <dbReference type="NCBI Taxonomy" id="1844115"/>
    <lineage>
        <taxon>Bacteria</taxon>
        <taxon>Pseudomonadati</taxon>
        <taxon>Pseudomonadota</taxon>
        <taxon>Alphaproteobacteria</taxon>
        <taxon>Sphingomonadales</taxon>
        <taxon>Sphingomonadaceae</taxon>
        <taxon>Sphingomonas</taxon>
    </lineage>
</organism>
<keyword evidence="1" id="KW-0802">TPR repeat</keyword>
<keyword evidence="2" id="KW-1133">Transmembrane helix</keyword>
<dbReference type="Proteomes" id="UP001597283">
    <property type="component" value="Unassembled WGS sequence"/>
</dbReference>
<evidence type="ECO:0000313" key="3">
    <source>
        <dbReference type="EMBL" id="MFD1788982.1"/>
    </source>
</evidence>
<evidence type="ECO:0000256" key="1">
    <source>
        <dbReference type="PROSITE-ProRule" id="PRU00339"/>
    </source>
</evidence>
<evidence type="ECO:0000256" key="2">
    <source>
        <dbReference type="SAM" id="Phobius"/>
    </source>
</evidence>
<dbReference type="InterPro" id="IPR011990">
    <property type="entry name" value="TPR-like_helical_dom_sf"/>
</dbReference>
<keyword evidence="4" id="KW-1185">Reference proteome</keyword>
<feature type="transmembrane region" description="Helical" evidence="2">
    <location>
        <begin position="25"/>
        <end position="43"/>
    </location>
</feature>
<comment type="caution">
    <text evidence="3">The sequence shown here is derived from an EMBL/GenBank/DDBJ whole genome shotgun (WGS) entry which is preliminary data.</text>
</comment>
<protein>
    <submittedName>
        <fullName evidence="3">Tetratricopeptide repeat protein</fullName>
    </submittedName>
</protein>
<name>A0ABW4NFW7_9SPHN</name>
<feature type="repeat" description="TPR" evidence="1">
    <location>
        <begin position="81"/>
        <end position="114"/>
    </location>
</feature>
<dbReference type="SUPFAM" id="SSF48452">
    <property type="entry name" value="TPR-like"/>
    <property type="match status" value="1"/>
</dbReference>
<dbReference type="Gene3D" id="1.25.40.10">
    <property type="entry name" value="Tetratricopeptide repeat domain"/>
    <property type="match status" value="1"/>
</dbReference>
<dbReference type="PROSITE" id="PS50005">
    <property type="entry name" value="TPR"/>
    <property type="match status" value="1"/>
</dbReference>
<accession>A0ABW4NFW7</accession>